<keyword evidence="5 9" id="KW-0418">Kinase</keyword>
<dbReference type="Gene3D" id="1.10.510.10">
    <property type="entry name" value="Transferase(Phosphotransferase) domain 1"/>
    <property type="match status" value="1"/>
</dbReference>
<dbReference type="AlphaFoldDB" id="A0A1I1CDH9"/>
<dbReference type="PROSITE" id="PS00107">
    <property type="entry name" value="PROTEIN_KINASE_ATP"/>
    <property type="match status" value="1"/>
</dbReference>
<organism evidence="9 10">
    <name type="scientific">Amycolatopsis marina</name>
    <dbReference type="NCBI Taxonomy" id="490629"/>
    <lineage>
        <taxon>Bacteria</taxon>
        <taxon>Bacillati</taxon>
        <taxon>Actinomycetota</taxon>
        <taxon>Actinomycetes</taxon>
        <taxon>Pseudonocardiales</taxon>
        <taxon>Pseudonocardiaceae</taxon>
        <taxon>Amycolatopsis</taxon>
    </lineage>
</organism>
<dbReference type="SMART" id="SM00220">
    <property type="entry name" value="S_TKc"/>
    <property type="match status" value="1"/>
</dbReference>
<evidence type="ECO:0000256" key="5">
    <source>
        <dbReference type="ARBA" id="ARBA00022777"/>
    </source>
</evidence>
<keyword evidence="3" id="KW-0808">Transferase</keyword>
<dbReference type="InterPro" id="IPR000719">
    <property type="entry name" value="Prot_kinase_dom"/>
</dbReference>
<dbReference type="InterPro" id="IPR017441">
    <property type="entry name" value="Protein_kinase_ATP_BS"/>
</dbReference>
<gene>
    <name evidence="9" type="ORF">SAMN05216266_12626</name>
</gene>
<feature type="domain" description="Protein kinase" evidence="8">
    <location>
        <begin position="9"/>
        <end position="267"/>
    </location>
</feature>
<dbReference type="PROSITE" id="PS00108">
    <property type="entry name" value="PROTEIN_KINASE_ST"/>
    <property type="match status" value="1"/>
</dbReference>
<keyword evidence="10" id="KW-1185">Reference proteome</keyword>
<evidence type="ECO:0000256" key="3">
    <source>
        <dbReference type="ARBA" id="ARBA00022679"/>
    </source>
</evidence>
<dbReference type="EMBL" id="FOKG01000026">
    <property type="protein sequence ID" value="SFB60711.1"/>
    <property type="molecule type" value="Genomic_DNA"/>
</dbReference>
<dbReference type="GO" id="GO:0004674">
    <property type="term" value="F:protein serine/threonine kinase activity"/>
    <property type="evidence" value="ECO:0007669"/>
    <property type="project" value="UniProtKB-KW"/>
</dbReference>
<evidence type="ECO:0000313" key="10">
    <source>
        <dbReference type="Proteomes" id="UP000243799"/>
    </source>
</evidence>
<dbReference type="GO" id="GO:0005524">
    <property type="term" value="F:ATP binding"/>
    <property type="evidence" value="ECO:0007669"/>
    <property type="project" value="UniProtKB-UniRule"/>
</dbReference>
<dbReference type="PANTHER" id="PTHR43289">
    <property type="entry name" value="MITOGEN-ACTIVATED PROTEIN KINASE KINASE KINASE 20-RELATED"/>
    <property type="match status" value="1"/>
</dbReference>
<evidence type="ECO:0000256" key="1">
    <source>
        <dbReference type="ARBA" id="ARBA00012513"/>
    </source>
</evidence>
<dbReference type="SUPFAM" id="SSF56112">
    <property type="entry name" value="Protein kinase-like (PK-like)"/>
    <property type="match status" value="1"/>
</dbReference>
<dbReference type="EC" id="2.7.11.1" evidence="1"/>
<dbReference type="PANTHER" id="PTHR43289:SF6">
    <property type="entry name" value="SERINE_THREONINE-PROTEIN KINASE NEKL-3"/>
    <property type="match status" value="1"/>
</dbReference>
<evidence type="ECO:0000256" key="2">
    <source>
        <dbReference type="ARBA" id="ARBA00022527"/>
    </source>
</evidence>
<keyword evidence="2 9" id="KW-0723">Serine/threonine-protein kinase</keyword>
<dbReference type="Pfam" id="PF00069">
    <property type="entry name" value="Pkinase"/>
    <property type="match status" value="1"/>
</dbReference>
<reference evidence="10" key="1">
    <citation type="submission" date="2016-10" db="EMBL/GenBank/DDBJ databases">
        <authorList>
            <person name="Varghese N."/>
            <person name="Submissions S."/>
        </authorList>
    </citation>
    <scope>NUCLEOTIDE SEQUENCE [LARGE SCALE GENOMIC DNA]</scope>
    <source>
        <strain evidence="10">CGMCC 4.3568</strain>
    </source>
</reference>
<keyword evidence="4 7" id="KW-0547">Nucleotide-binding</keyword>
<evidence type="ECO:0000313" key="9">
    <source>
        <dbReference type="EMBL" id="SFB60711.1"/>
    </source>
</evidence>
<sequence length="303" mass="32909">MLLIAERYELDELPLGRGGMGTVHRGHDRHLDRTVAVKFLALPGGPDGDLERRFIREARILARLEHPGAPVLHDFGTFEGRPFQVLQFIEGVTIDDLVGEHGPVPVAWSAAIAAQACAVLAAAHELGICHRDLKPTNLMLCPDGGVKVLDFGLAILREVDVARFTRAGQILGTPAYMPPEQIQRGVSGPAGDLYALGCVLYELLTGEQLFTGPTAFSVFEKQVHEPPPDVPGLPAGLSCVLRELLEKDPAKRPRDATELYRRLAPFAVELPMLPGFLHPVARPSPARMYTHMAGRLLDPGLDG</sequence>
<dbReference type="CDD" id="cd14014">
    <property type="entry name" value="STKc_PknB_like"/>
    <property type="match status" value="1"/>
</dbReference>
<evidence type="ECO:0000259" key="8">
    <source>
        <dbReference type="PROSITE" id="PS50011"/>
    </source>
</evidence>
<name>A0A1I1CDH9_9PSEU</name>
<dbReference type="STRING" id="490629.SAMN05216266_12626"/>
<evidence type="ECO:0000256" key="6">
    <source>
        <dbReference type="ARBA" id="ARBA00022840"/>
    </source>
</evidence>
<proteinExistence type="predicted"/>
<dbReference type="Proteomes" id="UP000243799">
    <property type="component" value="Unassembled WGS sequence"/>
</dbReference>
<dbReference type="InterPro" id="IPR011009">
    <property type="entry name" value="Kinase-like_dom_sf"/>
</dbReference>
<dbReference type="Gene3D" id="3.30.200.20">
    <property type="entry name" value="Phosphorylase Kinase, domain 1"/>
    <property type="match status" value="1"/>
</dbReference>
<evidence type="ECO:0000256" key="7">
    <source>
        <dbReference type="PROSITE-ProRule" id="PRU10141"/>
    </source>
</evidence>
<keyword evidence="6 7" id="KW-0067">ATP-binding</keyword>
<accession>A0A1I1CDH9</accession>
<evidence type="ECO:0000256" key="4">
    <source>
        <dbReference type="ARBA" id="ARBA00022741"/>
    </source>
</evidence>
<protein>
    <recommendedName>
        <fullName evidence="1">non-specific serine/threonine protein kinase</fullName>
        <ecNumber evidence="1">2.7.11.1</ecNumber>
    </recommendedName>
</protein>
<feature type="binding site" evidence="7">
    <location>
        <position position="38"/>
    </location>
    <ligand>
        <name>ATP</name>
        <dbReference type="ChEBI" id="CHEBI:30616"/>
    </ligand>
</feature>
<dbReference type="InterPro" id="IPR008271">
    <property type="entry name" value="Ser/Thr_kinase_AS"/>
</dbReference>
<dbReference type="PROSITE" id="PS50011">
    <property type="entry name" value="PROTEIN_KINASE_DOM"/>
    <property type="match status" value="1"/>
</dbReference>